<comment type="caution">
    <text evidence="1">The sequence shown here is derived from an EMBL/GenBank/DDBJ whole genome shotgun (WGS) entry which is preliminary data.</text>
</comment>
<reference evidence="1 2" key="1">
    <citation type="journal article" date="2019" name="Sci. Rep.">
        <title>Orb-weaving spider Araneus ventricosus genome elucidates the spidroin gene catalogue.</title>
        <authorList>
            <person name="Kono N."/>
            <person name="Nakamura H."/>
            <person name="Ohtoshi R."/>
            <person name="Moran D.A.P."/>
            <person name="Shinohara A."/>
            <person name="Yoshida Y."/>
            <person name="Fujiwara M."/>
            <person name="Mori M."/>
            <person name="Tomita M."/>
            <person name="Arakawa K."/>
        </authorList>
    </citation>
    <scope>NUCLEOTIDE SEQUENCE [LARGE SCALE GENOMIC DNA]</scope>
</reference>
<dbReference type="EMBL" id="BGPR01000761">
    <property type="protein sequence ID" value="GBM34457.1"/>
    <property type="molecule type" value="Genomic_DNA"/>
</dbReference>
<accession>A0A4Y2F115</accession>
<organism evidence="1 2">
    <name type="scientific">Araneus ventricosus</name>
    <name type="common">Orbweaver spider</name>
    <name type="synonym">Epeira ventricosa</name>
    <dbReference type="NCBI Taxonomy" id="182803"/>
    <lineage>
        <taxon>Eukaryota</taxon>
        <taxon>Metazoa</taxon>
        <taxon>Ecdysozoa</taxon>
        <taxon>Arthropoda</taxon>
        <taxon>Chelicerata</taxon>
        <taxon>Arachnida</taxon>
        <taxon>Araneae</taxon>
        <taxon>Araneomorphae</taxon>
        <taxon>Entelegynae</taxon>
        <taxon>Araneoidea</taxon>
        <taxon>Araneidae</taxon>
        <taxon>Araneus</taxon>
    </lineage>
</organism>
<evidence type="ECO:0000313" key="2">
    <source>
        <dbReference type="Proteomes" id="UP000499080"/>
    </source>
</evidence>
<name>A0A4Y2F115_ARAVE</name>
<keyword evidence="2" id="KW-1185">Reference proteome</keyword>
<protein>
    <submittedName>
        <fullName evidence="1">Uncharacterized protein</fullName>
    </submittedName>
</protein>
<evidence type="ECO:0000313" key="1">
    <source>
        <dbReference type="EMBL" id="GBM34457.1"/>
    </source>
</evidence>
<proteinExistence type="predicted"/>
<dbReference type="AlphaFoldDB" id="A0A4Y2F115"/>
<dbReference type="Proteomes" id="UP000499080">
    <property type="component" value="Unassembled WGS sequence"/>
</dbReference>
<gene>
    <name evidence="1" type="ORF">AVEN_106702_1</name>
</gene>
<sequence length="87" mass="9510">MTRTTPDPSLLSPNFREGRGGLVVRSQLWGRRVPGSNPITLKIRRVRGLLHTKSYIVAKRPPFGGVRKFGEGVPAQVSSSPSDRGSK</sequence>